<accession>A0ABM8GVI8</accession>
<reference evidence="3" key="1">
    <citation type="journal article" date="2019" name="Int. J. Syst. Evol. Microbiol.">
        <title>The Global Catalogue of Microorganisms (GCM) 10K type strain sequencing project: providing services to taxonomists for standard genome sequencing and annotation.</title>
        <authorList>
            <consortium name="The Broad Institute Genomics Platform"/>
            <consortium name="The Broad Institute Genome Sequencing Center for Infectious Disease"/>
            <person name="Wu L."/>
            <person name="Ma J."/>
        </authorList>
    </citation>
    <scope>NUCLEOTIDE SEQUENCE [LARGE SCALE GENOMIC DNA]</scope>
    <source>
        <strain evidence="3">NBRC 108728</strain>
    </source>
</reference>
<keyword evidence="2" id="KW-0614">Plasmid</keyword>
<dbReference type="Proteomes" id="UP001321486">
    <property type="component" value="Plasmid pNBRC108728a"/>
</dbReference>
<gene>
    <name evidence="2" type="ORF">GCM10025867_47230</name>
</gene>
<evidence type="ECO:0000313" key="2">
    <source>
        <dbReference type="EMBL" id="BDZ52482.1"/>
    </source>
</evidence>
<evidence type="ECO:0000313" key="3">
    <source>
        <dbReference type="Proteomes" id="UP001321486"/>
    </source>
</evidence>
<keyword evidence="3" id="KW-1185">Reference proteome</keyword>
<sequence>MQATANNGLSRTVSAQYQTPPGTPGSINIVGQCGANKFQAHYYGDATPLQGGWSAAIVHSYWIGSDGNRHEGSDYSFGKSFNKISDEVLPNAQGGIGYTMTNRMNLPAGVQGHTDSDTINAAYFLEAYQSGCTGATIEPTPPPYYTADGNVPIYYRSY</sequence>
<evidence type="ECO:0000256" key="1">
    <source>
        <dbReference type="SAM" id="MobiDB-lite"/>
    </source>
</evidence>
<protein>
    <submittedName>
        <fullName evidence="2">Uncharacterized protein</fullName>
    </submittedName>
</protein>
<organism evidence="2 3">
    <name type="scientific">Frondihabitans sucicola</name>
    <dbReference type="NCBI Taxonomy" id="1268041"/>
    <lineage>
        <taxon>Bacteria</taxon>
        <taxon>Bacillati</taxon>
        <taxon>Actinomycetota</taxon>
        <taxon>Actinomycetes</taxon>
        <taxon>Micrococcales</taxon>
        <taxon>Microbacteriaceae</taxon>
        <taxon>Frondihabitans</taxon>
    </lineage>
</organism>
<name>A0ABM8GVI8_9MICO</name>
<proteinExistence type="predicted"/>
<feature type="region of interest" description="Disordered" evidence="1">
    <location>
        <begin position="1"/>
        <end position="20"/>
    </location>
</feature>
<dbReference type="EMBL" id="AP027733">
    <property type="protein sequence ID" value="BDZ52482.1"/>
    <property type="molecule type" value="Genomic_DNA"/>
</dbReference>
<geneLocation type="plasmid" evidence="2 3">
    <name>pNBRC108728a</name>
</geneLocation>